<reference evidence="1" key="1">
    <citation type="submission" date="2020-10" db="EMBL/GenBank/DDBJ databases">
        <authorList>
            <person name="Kusch S."/>
        </authorList>
    </citation>
    <scope>NUCLEOTIDE SEQUENCE</scope>
    <source>
        <strain evidence="1">SwB9</strain>
    </source>
</reference>
<dbReference type="EMBL" id="CAJHIA010000025">
    <property type="protein sequence ID" value="CAD6447294.1"/>
    <property type="molecule type" value="Genomic_DNA"/>
</dbReference>
<proteinExistence type="predicted"/>
<evidence type="ECO:0000313" key="1">
    <source>
        <dbReference type="EMBL" id="CAD6447294.1"/>
    </source>
</evidence>
<name>A0A8H2W075_9HELO</name>
<dbReference type="AlphaFoldDB" id="A0A8H2W075"/>
<dbReference type="Proteomes" id="UP000624404">
    <property type="component" value="Unassembled WGS sequence"/>
</dbReference>
<protein>
    <submittedName>
        <fullName evidence="1">43498aad-e2b6-4308-8fea-76afbfd1dc1d-CDS</fullName>
    </submittedName>
</protein>
<sequence length="116" mass="13176">MRNPISTSAPILDNSTTVTSSVTPTLTDMEVSPRVDYVDVLAVLTRRVRLLNQWEIDVAKAEMEALASILLNRPLSLITPRARCSTLPRSRFENIPLALFFRYGNQVFWLARKSDR</sequence>
<gene>
    <name evidence="1" type="ORF">SCLTRI_LOCUS7086</name>
</gene>
<accession>A0A8H2W075</accession>
<comment type="caution">
    <text evidence="1">The sequence shown here is derived from an EMBL/GenBank/DDBJ whole genome shotgun (WGS) entry which is preliminary data.</text>
</comment>
<evidence type="ECO:0000313" key="2">
    <source>
        <dbReference type="Proteomes" id="UP000624404"/>
    </source>
</evidence>
<organism evidence="1 2">
    <name type="scientific">Sclerotinia trifoliorum</name>
    <dbReference type="NCBI Taxonomy" id="28548"/>
    <lineage>
        <taxon>Eukaryota</taxon>
        <taxon>Fungi</taxon>
        <taxon>Dikarya</taxon>
        <taxon>Ascomycota</taxon>
        <taxon>Pezizomycotina</taxon>
        <taxon>Leotiomycetes</taxon>
        <taxon>Helotiales</taxon>
        <taxon>Sclerotiniaceae</taxon>
        <taxon>Sclerotinia</taxon>
    </lineage>
</organism>
<keyword evidence="2" id="KW-1185">Reference proteome</keyword>